<feature type="domain" description="Acetophenone carboxylase-like C-terminal" evidence="3">
    <location>
        <begin position="480"/>
        <end position="648"/>
    </location>
</feature>
<dbReference type="OrthoDB" id="9759608at2"/>
<sequence length="656" mass="71517">MLIVGVDTGGTFTDFIYKDGNSWGVHKRLSTPHDPSESVINGLKYIAGDRRVQVVHGSTVATNAILERKGVKTALISNEGFEDIVQIGRQNRSELYNLSFCKKPHIVPPELRFGITGRIDHNGNEVEPFSEDNVQDILKVIKDSEVESVAICLLFSYLNPEHENRMRSLLSEIDIPVSVSHEILAEFREFERTSTTVINAYVSPKMTRYLTLLQDFLDGYSLRIMQSNGGSISAETAMNESVRTILSGPAGGAVGAHAIGKMAGYDKLITFDMGGTSSDVALINGELPLTLESAIEDYPVKVPMIDIHTVGAGGGSIARIDAGGSLTVGPESAGADPGPICYGKGSEITVTDANLYLGRLIPDRFLGGEMSLKTDKLNGAMERMAAEAGLSPVELAEGILDIANTNMERAIRVISVERGYDPREFTMFAFGGAGGMHCAFLAKMLSIPKLFIPNNPGILSAVGMVMADVIKDYSLTVMRNQHNTTADDLENLFAPLEDQGRAALEDEGFASQDITVERFLDMRYQGQSFEIIVPFGGDWIEAFSQLHEHNYGYRNDAKTVEIVNIRLRTRGMPTKPEFPEAAELTAQMPDDAVIGTTETVFDSTLMKTRILDREKLLPGNKVDGPAIIIEYSSTLVIPPFAKGEVDAYGNLIFDIE</sequence>
<proteinExistence type="predicted"/>
<gene>
    <name evidence="4" type="ORF">SAMN05660337_3094</name>
</gene>
<dbReference type="InterPro" id="IPR045079">
    <property type="entry name" value="Oxoprolinase-like"/>
</dbReference>
<dbReference type="Pfam" id="PF01968">
    <property type="entry name" value="Hydantoinase_A"/>
    <property type="match status" value="1"/>
</dbReference>
<feature type="domain" description="Hydantoinase/oxoprolinase N-terminal" evidence="2">
    <location>
        <begin position="4"/>
        <end position="173"/>
    </location>
</feature>
<reference evidence="5" key="1">
    <citation type="submission" date="2016-10" db="EMBL/GenBank/DDBJ databases">
        <authorList>
            <person name="Varghese N."/>
            <person name="Submissions S."/>
        </authorList>
    </citation>
    <scope>NUCLEOTIDE SEQUENCE [LARGE SCALE GENOMIC DNA]</scope>
    <source>
        <strain evidence="5">DSM 16995</strain>
    </source>
</reference>
<evidence type="ECO:0000259" key="1">
    <source>
        <dbReference type="Pfam" id="PF01968"/>
    </source>
</evidence>
<dbReference type="InterPro" id="IPR008040">
    <property type="entry name" value="Hydant_A_N"/>
</dbReference>
<protein>
    <submittedName>
        <fullName evidence="4">N-methylhydantoinase A</fullName>
    </submittedName>
</protein>
<dbReference type="GO" id="GO:0005829">
    <property type="term" value="C:cytosol"/>
    <property type="evidence" value="ECO:0007669"/>
    <property type="project" value="TreeGrafter"/>
</dbReference>
<dbReference type="PANTHER" id="PTHR11365:SF23">
    <property type="entry name" value="HYPOTHETICAL 5-OXOPROLINASE (EUROFUNG)-RELATED"/>
    <property type="match status" value="1"/>
</dbReference>
<dbReference type="EMBL" id="FNGA01000005">
    <property type="protein sequence ID" value="SDL49411.1"/>
    <property type="molecule type" value="Genomic_DNA"/>
</dbReference>
<dbReference type="GO" id="GO:0006749">
    <property type="term" value="P:glutathione metabolic process"/>
    <property type="evidence" value="ECO:0007669"/>
    <property type="project" value="TreeGrafter"/>
</dbReference>
<dbReference type="GO" id="GO:0017168">
    <property type="term" value="F:5-oxoprolinase (ATP-hydrolyzing) activity"/>
    <property type="evidence" value="ECO:0007669"/>
    <property type="project" value="TreeGrafter"/>
</dbReference>
<evidence type="ECO:0000313" key="5">
    <source>
        <dbReference type="Proteomes" id="UP000199053"/>
    </source>
</evidence>
<feature type="domain" description="Hydantoinase A/oxoprolinase" evidence="1">
    <location>
        <begin position="192"/>
        <end position="472"/>
    </location>
</feature>
<evidence type="ECO:0000313" key="4">
    <source>
        <dbReference type="EMBL" id="SDL49411.1"/>
    </source>
</evidence>
<accession>A0A1G9KI80</accession>
<dbReference type="InterPro" id="IPR049517">
    <property type="entry name" value="ACX-like_C"/>
</dbReference>
<dbReference type="STRING" id="246191.SAMN05660337_3094"/>
<keyword evidence="5" id="KW-1185">Reference proteome</keyword>
<name>A0A1G9KI80_9BACT</name>
<dbReference type="Proteomes" id="UP000199053">
    <property type="component" value="Unassembled WGS sequence"/>
</dbReference>
<evidence type="ECO:0000259" key="2">
    <source>
        <dbReference type="Pfam" id="PF05378"/>
    </source>
</evidence>
<dbReference type="InterPro" id="IPR002821">
    <property type="entry name" value="Hydantoinase_A"/>
</dbReference>
<dbReference type="RefSeq" id="WP_092162695.1">
    <property type="nucleotide sequence ID" value="NZ_FNGA01000005.1"/>
</dbReference>
<dbReference type="PANTHER" id="PTHR11365">
    <property type="entry name" value="5-OXOPROLINASE RELATED"/>
    <property type="match status" value="1"/>
</dbReference>
<evidence type="ECO:0000259" key="3">
    <source>
        <dbReference type="Pfam" id="PF19278"/>
    </source>
</evidence>
<dbReference type="Pfam" id="PF19278">
    <property type="entry name" value="Hydant_A_C"/>
    <property type="match status" value="1"/>
</dbReference>
<organism evidence="4 5">
    <name type="scientific">Maridesulfovibrio ferrireducens</name>
    <dbReference type="NCBI Taxonomy" id="246191"/>
    <lineage>
        <taxon>Bacteria</taxon>
        <taxon>Pseudomonadati</taxon>
        <taxon>Thermodesulfobacteriota</taxon>
        <taxon>Desulfovibrionia</taxon>
        <taxon>Desulfovibrionales</taxon>
        <taxon>Desulfovibrionaceae</taxon>
        <taxon>Maridesulfovibrio</taxon>
    </lineage>
</organism>
<dbReference type="Pfam" id="PF05378">
    <property type="entry name" value="Hydant_A_N"/>
    <property type="match status" value="1"/>
</dbReference>
<dbReference type="AlphaFoldDB" id="A0A1G9KI80"/>